<dbReference type="InterPro" id="IPR001791">
    <property type="entry name" value="Laminin_G"/>
</dbReference>
<evidence type="ECO:0000313" key="5">
    <source>
        <dbReference type="EMBL" id="PGH17425.1"/>
    </source>
</evidence>
<dbReference type="OrthoDB" id="5322100at2759"/>
<keyword evidence="1" id="KW-0732">Signal</keyword>
<dbReference type="InterPro" id="IPR035992">
    <property type="entry name" value="Ricin_B-like_lectins"/>
</dbReference>
<comment type="caution">
    <text evidence="5">The sequence shown here is derived from an EMBL/GenBank/DDBJ whole genome shotgun (WGS) entry which is preliminary data.</text>
</comment>
<dbReference type="SUPFAM" id="SSF49723">
    <property type="entry name" value="Lipase/lipooxygenase domain (PLAT/LH2 domain)"/>
    <property type="match status" value="1"/>
</dbReference>
<evidence type="ECO:0000259" key="3">
    <source>
        <dbReference type="SMART" id="SM00282"/>
    </source>
</evidence>
<dbReference type="Gene3D" id="2.60.120.200">
    <property type="match status" value="1"/>
</dbReference>
<evidence type="ECO:0000256" key="1">
    <source>
        <dbReference type="ARBA" id="ARBA00022729"/>
    </source>
</evidence>
<dbReference type="EMBL" id="PDNA01000064">
    <property type="protein sequence ID" value="PGH17425.1"/>
    <property type="molecule type" value="Genomic_DNA"/>
</dbReference>
<gene>
    <name evidence="5" type="ORF">AJ80_04795</name>
</gene>
<dbReference type="CDD" id="cd00110">
    <property type="entry name" value="LamG"/>
    <property type="match status" value="1"/>
</dbReference>
<feature type="domain" description="LamG-like jellyroll fold" evidence="4">
    <location>
        <begin position="29"/>
        <end position="165"/>
    </location>
</feature>
<dbReference type="SUPFAM" id="SSF50370">
    <property type="entry name" value="Ricin B-like lectins"/>
    <property type="match status" value="2"/>
</dbReference>
<evidence type="ECO:0000259" key="4">
    <source>
        <dbReference type="SMART" id="SM00560"/>
    </source>
</evidence>
<evidence type="ECO:0000256" key="2">
    <source>
        <dbReference type="ARBA" id="ARBA00023157"/>
    </source>
</evidence>
<dbReference type="Pfam" id="PF13385">
    <property type="entry name" value="Laminin_G_3"/>
    <property type="match status" value="1"/>
</dbReference>
<keyword evidence="2" id="KW-1015">Disulfide bond</keyword>
<sequence length="1003" mass="109459">MNEGCYHLADSTQAYIALPSVDAYYLDTGDFTIEAWVKTYSGGPILGIMASENSPGFYLLLNLQTIEVNTQDGTSFARGTASSIPICDGMWHHIAAVRSRDDFVIYLDGEARPVIQSTNGSPPLSINSSDRMTLGAVDSSSSISNQHYDGLLCEVRFWNVARTTDEIHVHASARVQQSDMKNTLIGYWPGIFGIPLDFSATRNTETVHGQLVGSGEAPPISALDVGSLFYVYYGIYQLQSETTPGIWSPARQLALTSTGFVVLNNSTLLEGTAFTGVRLNWSSAGTNNQSSGSLGFKIGSSNPSYWPTKQLGELCEGSMQPNGGSSVNIRGTIMPKRIGCGIALNVGKGLILSNKSGSAVVVHKPSAAPGHFCLYADAKVYDMMSNKALQVHAAGPGHSVSFVDPDPSQDSLQQFELNSDGNIVLKFSPTVALGVDGSNNVVTVPLDNTNDSQRWLALSNAEIMWNNLAESAALSGDGTNVAIFAKRDGSPKQSWYRFRDGFFCEDNARALTVNGAPGVGATLSLAVWSPTNANQQFRFEYDLLTHVPSGLVVLAQGNINNGAALVLADQPSNTGTPGSGWVCSPFAPSFATDRGGIQRDTSTGEENDDIMATFTVSFMTDSSWWSGTSDSVYLNLLHLESRPMGQTGYKYLNNKDHTPPGNPFATGRTATFTYQHPSFGRVDHAYIWYGTDTWFWTSRWVCNRIEVHQSDVEYGYGYADFTDIGHGRSMGTYEYFDLVQTYFAGDATMCLDKAPAQDPICGPAGMDHTWVRVVSDSNPSQRITWFDCAGDHDSPDTTWGVIIRRCLLNDVVKMSTGQPISSTNPLQPTYGTNTTNGVGNANLRCDGWINWDGQCQQIANRYLYMTPSHTSIGDADYNSQPSGYYLSCIAFGRYGVNFPRWCRQIGLTDVPDDAYNNVYTWLQVILADVTVEVKRILSVLLTYRNALERRYLPKPDGPDTVHLVKRLQKEGLDIVHICQALSLSIDEVMKLLESNADVEARVD</sequence>
<dbReference type="Proteomes" id="UP000224634">
    <property type="component" value="Unassembled WGS sequence"/>
</dbReference>
<evidence type="ECO:0000313" key="6">
    <source>
        <dbReference type="Proteomes" id="UP000224634"/>
    </source>
</evidence>
<name>A0A2B7Y863_POLH7</name>
<protein>
    <submittedName>
        <fullName evidence="5">Uncharacterized protein</fullName>
    </submittedName>
</protein>
<dbReference type="Gene3D" id="2.80.10.50">
    <property type="match status" value="1"/>
</dbReference>
<dbReference type="InterPro" id="IPR006558">
    <property type="entry name" value="LamG-like"/>
</dbReference>
<dbReference type="SMART" id="SM00282">
    <property type="entry name" value="LamG"/>
    <property type="match status" value="1"/>
</dbReference>
<dbReference type="Gene3D" id="2.60.60.20">
    <property type="entry name" value="PLAT/LH2 domain"/>
    <property type="match status" value="1"/>
</dbReference>
<dbReference type="InterPro" id="IPR036392">
    <property type="entry name" value="PLAT/LH2_dom_sf"/>
</dbReference>
<keyword evidence="6" id="KW-1185">Reference proteome</keyword>
<dbReference type="PROSITE" id="PS50231">
    <property type="entry name" value="RICIN_B_LECTIN"/>
    <property type="match status" value="1"/>
</dbReference>
<proteinExistence type="predicted"/>
<dbReference type="AlphaFoldDB" id="A0A2B7Y863"/>
<accession>A0A2B7Y863</accession>
<dbReference type="SUPFAM" id="SSF49899">
    <property type="entry name" value="Concanavalin A-like lectins/glucanases"/>
    <property type="match status" value="1"/>
</dbReference>
<dbReference type="SMART" id="SM00560">
    <property type="entry name" value="LamGL"/>
    <property type="match status" value="1"/>
</dbReference>
<organism evidence="5 6">
    <name type="scientific">Polytolypa hystricis (strain UAMH7299)</name>
    <dbReference type="NCBI Taxonomy" id="1447883"/>
    <lineage>
        <taxon>Eukaryota</taxon>
        <taxon>Fungi</taxon>
        <taxon>Dikarya</taxon>
        <taxon>Ascomycota</taxon>
        <taxon>Pezizomycotina</taxon>
        <taxon>Eurotiomycetes</taxon>
        <taxon>Eurotiomycetidae</taxon>
        <taxon>Onygenales</taxon>
        <taxon>Onygenales incertae sedis</taxon>
        <taxon>Polytolypa</taxon>
    </lineage>
</organism>
<reference evidence="5 6" key="1">
    <citation type="submission" date="2017-10" db="EMBL/GenBank/DDBJ databases">
        <title>Comparative genomics in systemic dimorphic fungi from Ajellomycetaceae.</title>
        <authorList>
            <person name="Munoz J.F."/>
            <person name="Mcewen J.G."/>
            <person name="Clay O.K."/>
            <person name="Cuomo C.A."/>
        </authorList>
    </citation>
    <scope>NUCLEOTIDE SEQUENCE [LARGE SCALE GENOMIC DNA]</scope>
    <source>
        <strain evidence="5 6">UAMH7299</strain>
    </source>
</reference>
<feature type="domain" description="Laminin G" evidence="3">
    <location>
        <begin position="29"/>
        <end position="160"/>
    </location>
</feature>
<dbReference type="InterPro" id="IPR013320">
    <property type="entry name" value="ConA-like_dom_sf"/>
</dbReference>